<evidence type="ECO:0000313" key="2">
    <source>
        <dbReference type="EMBL" id="GAA4697110.1"/>
    </source>
</evidence>
<dbReference type="EMBL" id="BAABKM010000002">
    <property type="protein sequence ID" value="GAA4697110.1"/>
    <property type="molecule type" value="Genomic_DNA"/>
</dbReference>
<reference evidence="3" key="1">
    <citation type="journal article" date="2019" name="Int. J. Syst. Evol. Microbiol.">
        <title>The Global Catalogue of Microorganisms (GCM) 10K type strain sequencing project: providing services to taxonomists for standard genome sequencing and annotation.</title>
        <authorList>
            <consortium name="The Broad Institute Genomics Platform"/>
            <consortium name="The Broad Institute Genome Sequencing Center for Infectious Disease"/>
            <person name="Wu L."/>
            <person name="Ma J."/>
        </authorList>
    </citation>
    <scope>NUCLEOTIDE SEQUENCE [LARGE SCALE GENOMIC DNA]</scope>
    <source>
        <strain evidence="3">JCM 18531</strain>
    </source>
</reference>
<evidence type="ECO:0000256" key="1">
    <source>
        <dbReference type="SAM" id="MobiDB-lite"/>
    </source>
</evidence>
<name>A0ABP8X0D7_9ACTN</name>
<dbReference type="RefSeq" id="WP_345520086.1">
    <property type="nucleotide sequence ID" value="NZ_BAABKM010000002.1"/>
</dbReference>
<comment type="caution">
    <text evidence="2">The sequence shown here is derived from an EMBL/GenBank/DDBJ whole genome shotgun (WGS) entry which is preliminary data.</text>
</comment>
<accession>A0ABP8X0D7</accession>
<organism evidence="2 3">
    <name type="scientific">Nocardioides conyzicola</name>
    <dbReference type="NCBI Taxonomy" id="1651781"/>
    <lineage>
        <taxon>Bacteria</taxon>
        <taxon>Bacillati</taxon>
        <taxon>Actinomycetota</taxon>
        <taxon>Actinomycetes</taxon>
        <taxon>Propionibacteriales</taxon>
        <taxon>Nocardioidaceae</taxon>
        <taxon>Nocardioides</taxon>
    </lineage>
</organism>
<feature type="region of interest" description="Disordered" evidence="1">
    <location>
        <begin position="84"/>
        <end position="108"/>
    </location>
</feature>
<proteinExistence type="predicted"/>
<protein>
    <submittedName>
        <fullName evidence="2">Uncharacterized protein</fullName>
    </submittedName>
</protein>
<feature type="compositionally biased region" description="Low complexity" evidence="1">
    <location>
        <begin position="91"/>
        <end position="108"/>
    </location>
</feature>
<evidence type="ECO:0000313" key="3">
    <source>
        <dbReference type="Proteomes" id="UP001499974"/>
    </source>
</evidence>
<dbReference type="Proteomes" id="UP001499974">
    <property type="component" value="Unassembled WGS sequence"/>
</dbReference>
<gene>
    <name evidence="2" type="ORF">GCM10023349_11120</name>
</gene>
<keyword evidence="3" id="KW-1185">Reference proteome</keyword>
<sequence>MTDDTRAALRRAITEAEQALDALTARPLADQMEAAAEVYAARRRLGTTDAARLRHEAQARSQSAADALSALFAPDDHALVDALVDDDDESTPTPDTAALGDPLAALLG</sequence>